<accession>A0AAU9XET6</accession>
<dbReference type="InterPro" id="IPR017984">
    <property type="entry name" value="Chromo_dom_subgr"/>
</dbReference>
<dbReference type="PROSITE" id="PS50013">
    <property type="entry name" value="CHROMO_2"/>
    <property type="match status" value="1"/>
</dbReference>
<evidence type="ECO:0000256" key="3">
    <source>
        <dbReference type="SAM" id="MobiDB-lite"/>
    </source>
</evidence>
<dbReference type="InterPro" id="IPR033773">
    <property type="entry name" value="CBX7_C"/>
</dbReference>
<dbReference type="Gene3D" id="2.40.50.40">
    <property type="match status" value="1"/>
</dbReference>
<feature type="compositionally biased region" description="Basic residues" evidence="3">
    <location>
        <begin position="119"/>
        <end position="130"/>
    </location>
</feature>
<feature type="compositionally biased region" description="Low complexity" evidence="3">
    <location>
        <begin position="242"/>
        <end position="259"/>
    </location>
</feature>
<evidence type="ECO:0000256" key="2">
    <source>
        <dbReference type="ARBA" id="ARBA00023242"/>
    </source>
</evidence>
<comment type="subcellular location">
    <subcellularLocation>
        <location evidence="1">Nucleus</location>
    </subcellularLocation>
</comment>
<dbReference type="GO" id="GO:0000122">
    <property type="term" value="P:negative regulation of transcription by RNA polymerase II"/>
    <property type="evidence" value="ECO:0007669"/>
    <property type="project" value="TreeGrafter"/>
</dbReference>
<dbReference type="PANTHER" id="PTHR46727">
    <property type="entry name" value="E3 SUMO-PROTEIN LIGASE CBX4"/>
    <property type="match status" value="1"/>
</dbReference>
<feature type="compositionally biased region" description="Polar residues" evidence="3">
    <location>
        <begin position="199"/>
        <end position="222"/>
    </location>
</feature>
<dbReference type="InterPro" id="IPR023780">
    <property type="entry name" value="Chromo_domain"/>
</dbReference>
<dbReference type="Pfam" id="PF00385">
    <property type="entry name" value="Chromo"/>
    <property type="match status" value="1"/>
</dbReference>
<dbReference type="EMBL" id="CALNXJ010000040">
    <property type="protein sequence ID" value="CAH3145320.1"/>
    <property type="molecule type" value="Genomic_DNA"/>
</dbReference>
<evidence type="ECO:0000313" key="6">
    <source>
        <dbReference type="Proteomes" id="UP001159428"/>
    </source>
</evidence>
<dbReference type="PANTHER" id="PTHR46727:SF1">
    <property type="entry name" value="E3 SUMO-PROTEIN LIGASE CBX4"/>
    <property type="match status" value="1"/>
</dbReference>
<dbReference type="GO" id="GO:0061665">
    <property type="term" value="F:SUMO ligase activity"/>
    <property type="evidence" value="ECO:0007669"/>
    <property type="project" value="TreeGrafter"/>
</dbReference>
<reference evidence="5 6" key="1">
    <citation type="submission" date="2022-05" db="EMBL/GenBank/DDBJ databases">
        <authorList>
            <consortium name="Genoscope - CEA"/>
            <person name="William W."/>
        </authorList>
    </citation>
    <scope>NUCLEOTIDE SEQUENCE [LARGE SCALE GENOMIC DNA]</scope>
</reference>
<feature type="compositionally biased region" description="Basic and acidic residues" evidence="3">
    <location>
        <begin position="99"/>
        <end position="115"/>
    </location>
</feature>
<dbReference type="Pfam" id="PF17218">
    <property type="entry name" value="CBX7_C"/>
    <property type="match status" value="1"/>
</dbReference>
<feature type="region of interest" description="Disordered" evidence="3">
    <location>
        <begin position="65"/>
        <end position="278"/>
    </location>
</feature>
<dbReference type="PROSITE" id="PS00598">
    <property type="entry name" value="CHROMO_1"/>
    <property type="match status" value="1"/>
</dbReference>
<dbReference type="InterPro" id="IPR043531">
    <property type="entry name" value="CBX4"/>
</dbReference>
<dbReference type="InterPro" id="IPR016197">
    <property type="entry name" value="Chromo-like_dom_sf"/>
</dbReference>
<comment type="caution">
    <text evidence="5">The sequence shown here is derived from an EMBL/GenBank/DDBJ whole genome shotgun (WGS) entry which is preliminary data.</text>
</comment>
<feature type="domain" description="Chromo" evidence="4">
    <location>
        <begin position="11"/>
        <end position="69"/>
    </location>
</feature>
<evidence type="ECO:0000313" key="5">
    <source>
        <dbReference type="EMBL" id="CAH3145320.1"/>
    </source>
</evidence>
<dbReference type="GO" id="GO:0016925">
    <property type="term" value="P:protein sumoylation"/>
    <property type="evidence" value="ECO:0007669"/>
    <property type="project" value="TreeGrafter"/>
</dbReference>
<protein>
    <recommendedName>
        <fullName evidence="4">Chromo domain-containing protein</fullName>
    </recommendedName>
</protein>
<dbReference type="Proteomes" id="UP001159428">
    <property type="component" value="Unassembled WGS sequence"/>
</dbReference>
<dbReference type="SUPFAM" id="SSF54160">
    <property type="entry name" value="Chromo domain-like"/>
    <property type="match status" value="1"/>
</dbReference>
<dbReference type="SMART" id="SM00298">
    <property type="entry name" value="CHROMO"/>
    <property type="match status" value="1"/>
</dbReference>
<evidence type="ECO:0000256" key="1">
    <source>
        <dbReference type="ARBA" id="ARBA00004123"/>
    </source>
</evidence>
<name>A0AAU9XET6_9CNID</name>
<keyword evidence="6" id="KW-1185">Reference proteome</keyword>
<sequence length="324" mass="36120">MNRPGKNNGIYAAETILKRRVREGKVEYFIKWKGYSQKYNTWEPEENVLDPRLLRAFRQRLTARKGKFKGKKKKMLVSEENPEEPDRSSVDVENVTSVNDHESDSEIDESSREVDPPPAKRRRRRKKRNLPKVNESTGEAVPSLEVETTVPLAVTEVGEKTAEVEITESEEKFPDKASENKTAESNSNIEETPLKEIAPSTSVVSELDTTPCNAGCSGSSKTDVLETPLPEKPPVIEKDNQPKPSTPDVPTVSTSSPSSSRHEVPPPAAPTEMKNTPVIPRYSRFEFLANSMIITDVTTERGTVTVKECSAYEGFYGPEPDRSG</sequence>
<dbReference type="PRINTS" id="PR00504">
    <property type="entry name" value="CHROMODOMAIN"/>
</dbReference>
<keyword evidence="2" id="KW-0539">Nucleus</keyword>
<feature type="compositionally biased region" description="Basic and acidic residues" evidence="3">
    <location>
        <begin position="157"/>
        <end position="182"/>
    </location>
</feature>
<feature type="compositionally biased region" description="Basic residues" evidence="3">
    <location>
        <begin position="65"/>
        <end position="75"/>
    </location>
</feature>
<evidence type="ECO:0000259" key="4">
    <source>
        <dbReference type="PROSITE" id="PS50013"/>
    </source>
</evidence>
<proteinExistence type="predicted"/>
<dbReference type="GO" id="GO:0035102">
    <property type="term" value="C:PRC1 complex"/>
    <property type="evidence" value="ECO:0007669"/>
    <property type="project" value="TreeGrafter"/>
</dbReference>
<organism evidence="5 6">
    <name type="scientific">Pocillopora meandrina</name>
    <dbReference type="NCBI Taxonomy" id="46732"/>
    <lineage>
        <taxon>Eukaryota</taxon>
        <taxon>Metazoa</taxon>
        <taxon>Cnidaria</taxon>
        <taxon>Anthozoa</taxon>
        <taxon>Hexacorallia</taxon>
        <taxon>Scleractinia</taxon>
        <taxon>Astrocoeniina</taxon>
        <taxon>Pocilloporidae</taxon>
        <taxon>Pocillopora</taxon>
    </lineage>
</organism>
<dbReference type="GO" id="GO:0032183">
    <property type="term" value="F:SUMO binding"/>
    <property type="evidence" value="ECO:0007669"/>
    <property type="project" value="TreeGrafter"/>
</dbReference>
<dbReference type="AlphaFoldDB" id="A0AAU9XET6"/>
<dbReference type="InterPro" id="IPR023779">
    <property type="entry name" value="Chromodomain_CS"/>
</dbReference>
<gene>
    <name evidence="5" type="ORF">PMEA_00022500</name>
</gene>
<dbReference type="InterPro" id="IPR000953">
    <property type="entry name" value="Chromo/chromo_shadow_dom"/>
</dbReference>
<dbReference type="CDD" id="cd18627">
    <property type="entry name" value="CD_polycomb_like"/>
    <property type="match status" value="1"/>
</dbReference>